<dbReference type="OrthoDB" id="4132762at2"/>
<dbReference type="AlphaFoldDB" id="A0A4U3ML77"/>
<comment type="caution">
    <text evidence="2">The sequence shown here is derived from an EMBL/GenBank/DDBJ whole genome shotgun (WGS) entry which is preliminary data.</text>
</comment>
<dbReference type="Proteomes" id="UP000308705">
    <property type="component" value="Unassembled WGS sequence"/>
</dbReference>
<name>A0A4U3ML77_9ACTN</name>
<feature type="region of interest" description="Disordered" evidence="1">
    <location>
        <begin position="296"/>
        <end position="325"/>
    </location>
</feature>
<feature type="region of interest" description="Disordered" evidence="1">
    <location>
        <begin position="362"/>
        <end position="389"/>
    </location>
</feature>
<sequence>MTEHTYPVVDEKVLGPASTRWLRTRSRRAGDIPERRSSDALVYRSRGHYHVDLGNLGLTDGIVVNATHVSVVDLSRNRLVSVDLAVPTADSREFQLVVTFACTVFDPVEVIESGQRNAAVALAGYLRGHTRIFELGLRHLLDEVNGFRLDVVAQIQAYVHHVSPRLPGISVTFMSVEVRTPADLTQLSTALFEGRKEHEIAAAAQKHGTELETDRVRGRQAVDILHADFQRQLAKQEEKSRQELVESKAQFARKEAELDHDTIGGDPTRALGRALQAGEITTKDFAVRLQALQDEERARADAREQREREDRIRREADERDRASKEFEARRELYREMIAQGYFDENDPGLTKMISELVLGDRRRPPLDSAGKPALQSSAVTEDMREEDDD</sequence>
<evidence type="ECO:0008006" key="4">
    <source>
        <dbReference type="Google" id="ProtNLM"/>
    </source>
</evidence>
<evidence type="ECO:0000313" key="2">
    <source>
        <dbReference type="EMBL" id="TKK89519.1"/>
    </source>
</evidence>
<dbReference type="RefSeq" id="WP_137246577.1">
    <property type="nucleotide sequence ID" value="NZ_SZQA01000006.1"/>
</dbReference>
<reference evidence="2 3" key="1">
    <citation type="submission" date="2019-04" db="EMBL/GenBank/DDBJ databases">
        <title>Herbidospora sp. NEAU-GS14.nov., a novel actinomycete isolated from soil.</title>
        <authorList>
            <person name="Han L."/>
        </authorList>
    </citation>
    <scope>NUCLEOTIDE SEQUENCE [LARGE SCALE GENOMIC DNA]</scope>
    <source>
        <strain evidence="2 3">NEAU-GS14</strain>
    </source>
</reference>
<proteinExistence type="predicted"/>
<gene>
    <name evidence="2" type="ORF">FDA94_09010</name>
</gene>
<evidence type="ECO:0000313" key="3">
    <source>
        <dbReference type="Proteomes" id="UP000308705"/>
    </source>
</evidence>
<protein>
    <recommendedName>
        <fullName evidence="4">Band 7 domain-containing protein</fullName>
    </recommendedName>
</protein>
<accession>A0A4U3ML77</accession>
<evidence type="ECO:0000256" key="1">
    <source>
        <dbReference type="SAM" id="MobiDB-lite"/>
    </source>
</evidence>
<organism evidence="2 3">
    <name type="scientific">Herbidospora galbida</name>
    <dbReference type="NCBI Taxonomy" id="2575442"/>
    <lineage>
        <taxon>Bacteria</taxon>
        <taxon>Bacillati</taxon>
        <taxon>Actinomycetota</taxon>
        <taxon>Actinomycetes</taxon>
        <taxon>Streptosporangiales</taxon>
        <taxon>Streptosporangiaceae</taxon>
        <taxon>Herbidospora</taxon>
    </lineage>
</organism>
<dbReference type="EMBL" id="SZQA01000006">
    <property type="protein sequence ID" value="TKK89519.1"/>
    <property type="molecule type" value="Genomic_DNA"/>
</dbReference>
<keyword evidence="3" id="KW-1185">Reference proteome</keyword>